<dbReference type="Proteomes" id="UP001363151">
    <property type="component" value="Unassembled WGS sequence"/>
</dbReference>
<evidence type="ECO:0000256" key="12">
    <source>
        <dbReference type="ARBA" id="ARBA00023136"/>
    </source>
</evidence>
<keyword evidence="9 14" id="KW-0256">Endoplasmic reticulum</keyword>
<dbReference type="EMBL" id="JBBJCI010000224">
    <property type="protein sequence ID" value="KAK7239298.1"/>
    <property type="molecule type" value="Genomic_DNA"/>
</dbReference>
<comment type="similarity">
    <text evidence="4 14">Belongs to the diacylglycerol acyltransferase family.</text>
</comment>
<evidence type="ECO:0000256" key="9">
    <source>
        <dbReference type="ARBA" id="ARBA00022824"/>
    </source>
</evidence>
<dbReference type="EC" id="2.3.1.-" evidence="14"/>
<accession>A0ABR1FV85</accession>
<organism evidence="15 16">
    <name type="scientific">Aureococcus anophagefferens</name>
    <name type="common">Harmful bloom alga</name>
    <dbReference type="NCBI Taxonomy" id="44056"/>
    <lineage>
        <taxon>Eukaryota</taxon>
        <taxon>Sar</taxon>
        <taxon>Stramenopiles</taxon>
        <taxon>Ochrophyta</taxon>
        <taxon>Pelagophyceae</taxon>
        <taxon>Pelagomonadales</taxon>
        <taxon>Pelagomonadaceae</taxon>
        <taxon>Aureococcus</taxon>
    </lineage>
</organism>
<protein>
    <recommendedName>
        <fullName evidence="14">Acyltransferase</fullName>
        <ecNumber evidence="14">2.3.1.-</ecNumber>
    </recommendedName>
</protein>
<keyword evidence="6 14" id="KW-0808">Transferase</keyword>
<comment type="pathway">
    <text evidence="3">Lipid metabolism.</text>
</comment>
<dbReference type="InterPro" id="IPR007130">
    <property type="entry name" value="DAGAT"/>
</dbReference>
<evidence type="ECO:0000256" key="7">
    <source>
        <dbReference type="ARBA" id="ARBA00022692"/>
    </source>
</evidence>
<keyword evidence="10 14" id="KW-1133">Transmembrane helix</keyword>
<sequence>MEKTHTSDGLPRKATDLITHRLEPDVGQVRGAASILAILLCMMVGPCLPVVGVGLACTETYRVAGTALLAAVAASGFFGSHSPKWSAFYLKAAGWFRRGVYMHVDRGALAQMRAHRSMWCMHPHGTSIGFGFSLNGAVRFRAEDDARYCGAELAENLDDARKRSCDGVMAPVLFRIPLLRQALLGFGCCTPATKQGMFSLFRKNLDFGILPGGMEEVALYSQNRDRVFIRKRAGFIKYALQHGYNLQPAFTFGESDIYASLRHPLYRRLCLFTLKHAGFVIPVFWGPRWYCPLLPRDDVALHTVIAHPVKLPKIEQPTADDVAHWHGRYVAALQAIYDDHKARFGYGHRELDLQ</sequence>
<evidence type="ECO:0000256" key="2">
    <source>
        <dbReference type="ARBA" id="ARBA00004771"/>
    </source>
</evidence>
<gene>
    <name evidence="15" type="ORF">SO694_00025339</name>
</gene>
<evidence type="ECO:0000256" key="4">
    <source>
        <dbReference type="ARBA" id="ARBA00005420"/>
    </source>
</evidence>
<proteinExistence type="inferred from homology"/>
<evidence type="ECO:0000256" key="13">
    <source>
        <dbReference type="ARBA" id="ARBA00023315"/>
    </source>
</evidence>
<evidence type="ECO:0000256" key="1">
    <source>
        <dbReference type="ARBA" id="ARBA00004477"/>
    </source>
</evidence>
<dbReference type="PANTHER" id="PTHR12317">
    <property type="entry name" value="DIACYLGLYCEROL O-ACYLTRANSFERASE"/>
    <property type="match status" value="1"/>
</dbReference>
<comment type="subcellular location">
    <subcellularLocation>
        <location evidence="1 14">Endoplasmic reticulum membrane</location>
        <topology evidence="1 14">Multi-pass membrane protein</topology>
    </subcellularLocation>
</comment>
<comment type="pathway">
    <text evidence="2">Glycerolipid metabolism; triacylglycerol biosynthesis.</text>
</comment>
<dbReference type="PANTHER" id="PTHR12317:SF0">
    <property type="entry name" value="ACYLTRANSFERASE"/>
    <property type="match status" value="1"/>
</dbReference>
<evidence type="ECO:0000313" key="15">
    <source>
        <dbReference type="EMBL" id="KAK7239298.1"/>
    </source>
</evidence>
<evidence type="ECO:0000256" key="6">
    <source>
        <dbReference type="ARBA" id="ARBA00022679"/>
    </source>
</evidence>
<keyword evidence="16" id="KW-1185">Reference proteome</keyword>
<feature type="transmembrane region" description="Helical" evidence="14">
    <location>
        <begin position="31"/>
        <end position="55"/>
    </location>
</feature>
<evidence type="ECO:0000256" key="14">
    <source>
        <dbReference type="RuleBase" id="RU367023"/>
    </source>
</evidence>
<feature type="transmembrane region" description="Helical" evidence="14">
    <location>
        <begin position="61"/>
        <end position="79"/>
    </location>
</feature>
<keyword evidence="7 14" id="KW-0812">Transmembrane</keyword>
<keyword evidence="8" id="KW-0319">Glycerol metabolism</keyword>
<reference evidence="15 16" key="1">
    <citation type="submission" date="2024-03" db="EMBL/GenBank/DDBJ databases">
        <title>Aureococcus anophagefferens CCMP1851 and Kratosvirus quantuckense: Draft genome of a second virus-susceptible host strain in the model system.</title>
        <authorList>
            <person name="Chase E."/>
            <person name="Truchon A.R."/>
            <person name="Schepens W."/>
            <person name="Wilhelm S.W."/>
        </authorList>
    </citation>
    <scope>NUCLEOTIDE SEQUENCE [LARGE SCALE GENOMIC DNA]</scope>
    <source>
        <strain evidence="15 16">CCMP1851</strain>
    </source>
</reference>
<keyword evidence="11" id="KW-0443">Lipid metabolism</keyword>
<comment type="caution">
    <text evidence="15">The sequence shown here is derived from an EMBL/GenBank/DDBJ whole genome shotgun (WGS) entry which is preliminary data.</text>
</comment>
<keyword evidence="12 14" id="KW-0472">Membrane</keyword>
<keyword evidence="13" id="KW-0012">Acyltransferase</keyword>
<name>A0ABR1FV85_AURAN</name>
<dbReference type="Pfam" id="PF03982">
    <property type="entry name" value="DAGAT"/>
    <property type="match status" value="1"/>
</dbReference>
<evidence type="ECO:0000256" key="5">
    <source>
        <dbReference type="ARBA" id="ARBA00022516"/>
    </source>
</evidence>
<evidence type="ECO:0000256" key="3">
    <source>
        <dbReference type="ARBA" id="ARBA00005189"/>
    </source>
</evidence>
<evidence type="ECO:0000313" key="16">
    <source>
        <dbReference type="Proteomes" id="UP001363151"/>
    </source>
</evidence>
<evidence type="ECO:0000256" key="10">
    <source>
        <dbReference type="ARBA" id="ARBA00022989"/>
    </source>
</evidence>
<evidence type="ECO:0000256" key="8">
    <source>
        <dbReference type="ARBA" id="ARBA00022798"/>
    </source>
</evidence>
<keyword evidence="5" id="KW-0444">Lipid biosynthesis</keyword>
<evidence type="ECO:0000256" key="11">
    <source>
        <dbReference type="ARBA" id="ARBA00023098"/>
    </source>
</evidence>